<dbReference type="InterPro" id="IPR001509">
    <property type="entry name" value="Epimerase_deHydtase"/>
</dbReference>
<protein>
    <recommendedName>
        <fullName evidence="3">NAD-dependent epimerase/dehydratase domain-containing protein</fullName>
    </recommendedName>
</protein>
<dbReference type="EMBL" id="CP011002">
    <property type="protein sequence ID" value="AKO66307.1"/>
    <property type="molecule type" value="Genomic_DNA"/>
</dbReference>
<dbReference type="AlphaFoldDB" id="A0A0H4JCU5"/>
<feature type="domain" description="NAD-dependent epimerase/dehydratase" evidence="3">
    <location>
        <begin position="4"/>
        <end position="206"/>
    </location>
</feature>
<keyword evidence="5" id="KW-1185">Reference proteome</keyword>
<name>A0A0H4JCU5_9PROT</name>
<dbReference type="Proteomes" id="UP000066549">
    <property type="component" value="Chromosome"/>
</dbReference>
<dbReference type="OrthoDB" id="9803010at2"/>
<organism evidence="4 5">
    <name type="scientific">Methylophilales bacterium MBRS-H7</name>
    <dbReference type="NCBI Taxonomy" id="1623450"/>
    <lineage>
        <taxon>Bacteria</taxon>
        <taxon>Pseudomonadati</taxon>
        <taxon>Pseudomonadota</taxon>
        <taxon>Betaproteobacteria</taxon>
        <taxon>Nitrosomonadales</taxon>
        <taxon>OM43 clade</taxon>
    </lineage>
</organism>
<proteinExistence type="inferred from homology"/>
<comment type="pathway">
    <text evidence="1">Bacterial outer membrane biogenesis; LPS O-antigen biosynthesis.</text>
</comment>
<accession>A0A0H4JCU5</accession>
<evidence type="ECO:0000313" key="5">
    <source>
        <dbReference type="Proteomes" id="UP000066549"/>
    </source>
</evidence>
<dbReference type="Gene3D" id="3.40.50.720">
    <property type="entry name" value="NAD(P)-binding Rossmann-like Domain"/>
    <property type="match status" value="2"/>
</dbReference>
<reference evidence="4 5" key="1">
    <citation type="submission" date="2015-03" db="EMBL/GenBank/DDBJ databases">
        <title>Comparative analysis of the OM43 clade including a novel species from Red Sea uncovers genomic and metabolic diversity among marine methylotrophs.</title>
        <authorList>
            <person name="Jimenez-Infante F."/>
            <person name="Ngugi D.K."/>
            <person name="Vinu M."/>
            <person name="Alam I."/>
            <person name="Kamau A."/>
            <person name="Blom J."/>
            <person name="Bajic V.B."/>
            <person name="Stingl U."/>
        </authorList>
    </citation>
    <scope>NUCLEOTIDE SEQUENCE [LARGE SCALE GENOMIC DNA]</scope>
    <source>
        <strain evidence="4 5">MBRSH7</strain>
    </source>
</reference>
<evidence type="ECO:0000313" key="4">
    <source>
        <dbReference type="EMBL" id="AKO66307.1"/>
    </source>
</evidence>
<sequence>MKNILITGGTGYLGSNFLRSIEGYEIHLISRKKLQNTYNHNFYQPSDFGLLKKNLEGKKIIFIHMATCYGRNNETLKEICDVNINLPLLILETFQENIQYLINIDTTLDPRNSIYSATKNSFKKLMIFFKKIVKINIKFDFMCGPDNYKSFTNHLLTSFFNKNKSIDLSDCDQLRNFIYIDDLVYGIKLIISQLECIDKDINFDIGADENHKLKDYIERIKFKLNSSTKLKYGALKRPSFDVDNPILQLDNIKKIGWKPDINFDNIFDKLISQNKI</sequence>
<dbReference type="Gene3D" id="3.90.25.10">
    <property type="entry name" value="UDP-galactose 4-epimerase, domain 1"/>
    <property type="match status" value="1"/>
</dbReference>
<evidence type="ECO:0000256" key="1">
    <source>
        <dbReference type="ARBA" id="ARBA00005125"/>
    </source>
</evidence>
<dbReference type="Pfam" id="PF01370">
    <property type="entry name" value="Epimerase"/>
    <property type="match status" value="1"/>
</dbReference>
<comment type="similarity">
    <text evidence="2">Belongs to the NAD(P)-dependent epimerase/dehydratase family.</text>
</comment>
<dbReference type="InterPro" id="IPR036291">
    <property type="entry name" value="NAD(P)-bd_dom_sf"/>
</dbReference>
<dbReference type="SUPFAM" id="SSF51735">
    <property type="entry name" value="NAD(P)-binding Rossmann-fold domains"/>
    <property type="match status" value="1"/>
</dbReference>
<gene>
    <name evidence="4" type="ORF">VI33_06490</name>
</gene>
<evidence type="ECO:0000259" key="3">
    <source>
        <dbReference type="Pfam" id="PF01370"/>
    </source>
</evidence>
<dbReference type="PANTHER" id="PTHR43000">
    <property type="entry name" value="DTDP-D-GLUCOSE 4,6-DEHYDRATASE-RELATED"/>
    <property type="match status" value="1"/>
</dbReference>
<evidence type="ECO:0000256" key="2">
    <source>
        <dbReference type="ARBA" id="ARBA00007637"/>
    </source>
</evidence>